<dbReference type="STRING" id="555778.Hneap_1905"/>
<dbReference type="PROSITE" id="PS01148">
    <property type="entry name" value="UPF0033"/>
    <property type="match status" value="1"/>
</dbReference>
<sequence>MEVIDARGLRCPMPLLRARRFLSTIAPGEVVQIWATDLGAPADFEAYCAQTGHELIGVEREAAAPEFFKITLAKCS</sequence>
<dbReference type="Pfam" id="PF01206">
    <property type="entry name" value="TusA"/>
    <property type="match status" value="1"/>
</dbReference>
<proteinExistence type="inferred from homology"/>
<name>D0L204_HALNC</name>
<keyword evidence="4" id="KW-1185">Reference proteome</keyword>
<dbReference type="eggNOG" id="COG0425">
    <property type="taxonomic scope" value="Bacteria"/>
</dbReference>
<feature type="domain" description="UPF0033" evidence="2">
    <location>
        <begin position="4"/>
        <end position="28"/>
    </location>
</feature>
<dbReference type="KEGG" id="hna:Hneap_1905"/>
<dbReference type="PANTHER" id="PTHR33279:SF6">
    <property type="entry name" value="SULFUR CARRIER PROTEIN YEDF-RELATED"/>
    <property type="match status" value="1"/>
</dbReference>
<dbReference type="PANTHER" id="PTHR33279">
    <property type="entry name" value="SULFUR CARRIER PROTEIN YEDF-RELATED"/>
    <property type="match status" value="1"/>
</dbReference>
<accession>D0L204</accession>
<evidence type="ECO:0000256" key="1">
    <source>
        <dbReference type="ARBA" id="ARBA00008984"/>
    </source>
</evidence>
<evidence type="ECO:0000313" key="3">
    <source>
        <dbReference type="EMBL" id="ACX96727.1"/>
    </source>
</evidence>
<reference evidence="3 4" key="1">
    <citation type="submission" date="2009-10" db="EMBL/GenBank/DDBJ databases">
        <title>Complete sequence of Halothiobacillus neapolitanus c2.</title>
        <authorList>
            <consortium name="US DOE Joint Genome Institute"/>
            <person name="Lucas S."/>
            <person name="Copeland A."/>
            <person name="Lapidus A."/>
            <person name="Glavina del Rio T."/>
            <person name="Tice H."/>
            <person name="Bruce D."/>
            <person name="Goodwin L."/>
            <person name="Pitluck S."/>
            <person name="Davenport K."/>
            <person name="Brettin T."/>
            <person name="Detter J.C."/>
            <person name="Han C."/>
            <person name="Tapia R."/>
            <person name="Larimer F."/>
            <person name="Land M."/>
            <person name="Hauser L."/>
            <person name="Kyrpides N."/>
            <person name="Mikhailova N."/>
            <person name="Kerfeld C."/>
            <person name="Cannon G."/>
            <person name="Heinhort S."/>
        </authorList>
    </citation>
    <scope>NUCLEOTIDE SEQUENCE [LARGE SCALE GENOMIC DNA]</scope>
    <source>
        <strain evidence="4">ATCC 23641 / c2</strain>
    </source>
</reference>
<dbReference type="RefSeq" id="WP_012824760.1">
    <property type="nucleotide sequence ID" value="NC_013422.1"/>
</dbReference>
<gene>
    <name evidence="3" type="ordered locus">Hneap_1905</name>
</gene>
<dbReference type="InterPro" id="IPR001455">
    <property type="entry name" value="TusA-like"/>
</dbReference>
<dbReference type="Gene3D" id="3.30.110.40">
    <property type="entry name" value="TusA-like domain"/>
    <property type="match status" value="1"/>
</dbReference>
<protein>
    <submittedName>
        <fullName evidence="3">SirA family protein</fullName>
    </submittedName>
</protein>
<dbReference type="Proteomes" id="UP000009102">
    <property type="component" value="Chromosome"/>
</dbReference>
<dbReference type="EMBL" id="CP001801">
    <property type="protein sequence ID" value="ACX96727.1"/>
    <property type="molecule type" value="Genomic_DNA"/>
</dbReference>
<comment type="similarity">
    <text evidence="1">Belongs to the sulfur carrier protein TusA family.</text>
</comment>
<dbReference type="HOGENOM" id="CLU_165255_1_2_6"/>
<evidence type="ECO:0000313" key="4">
    <source>
        <dbReference type="Proteomes" id="UP000009102"/>
    </source>
</evidence>
<dbReference type="InterPro" id="IPR036868">
    <property type="entry name" value="TusA-like_sf"/>
</dbReference>
<evidence type="ECO:0000259" key="2">
    <source>
        <dbReference type="PROSITE" id="PS01148"/>
    </source>
</evidence>
<organism evidence="3 4">
    <name type="scientific">Halothiobacillus neapolitanus (strain ATCC 23641 / DSM 15147 / CIP 104769 / NCIMB 8539 / c2)</name>
    <name type="common">Thiobacillus neapolitanus</name>
    <dbReference type="NCBI Taxonomy" id="555778"/>
    <lineage>
        <taxon>Bacteria</taxon>
        <taxon>Pseudomonadati</taxon>
        <taxon>Pseudomonadota</taxon>
        <taxon>Gammaproteobacteria</taxon>
        <taxon>Chromatiales</taxon>
        <taxon>Halothiobacillaceae</taxon>
        <taxon>Halothiobacillus</taxon>
    </lineage>
</organism>
<dbReference type="AlphaFoldDB" id="D0L204"/>
<dbReference type="CDD" id="cd00291">
    <property type="entry name" value="SirA_YedF_YeeD"/>
    <property type="match status" value="1"/>
</dbReference>
<dbReference type="SUPFAM" id="SSF64307">
    <property type="entry name" value="SirA-like"/>
    <property type="match status" value="1"/>
</dbReference>